<dbReference type="InterPro" id="IPR039420">
    <property type="entry name" value="WalR-like"/>
</dbReference>
<evidence type="ECO:0000256" key="8">
    <source>
        <dbReference type="SAM" id="MobiDB-lite"/>
    </source>
</evidence>
<dbReference type="Gene3D" id="3.40.50.2300">
    <property type="match status" value="1"/>
</dbReference>
<dbReference type="InterPro" id="IPR001789">
    <property type="entry name" value="Sig_transdc_resp-reg_receiver"/>
</dbReference>
<keyword evidence="4 7" id="KW-0238">DNA-binding</keyword>
<dbReference type="CDD" id="cd00383">
    <property type="entry name" value="trans_reg_C"/>
    <property type="match status" value="1"/>
</dbReference>
<keyword evidence="2" id="KW-0902">Two-component regulatory system</keyword>
<dbReference type="InterPro" id="IPR001867">
    <property type="entry name" value="OmpR/PhoB-type_DNA-bd"/>
</dbReference>
<feature type="region of interest" description="Disordered" evidence="8">
    <location>
        <begin position="237"/>
        <end position="258"/>
    </location>
</feature>
<dbReference type="Proteomes" id="UP001501414">
    <property type="component" value="Unassembled WGS sequence"/>
</dbReference>
<keyword evidence="12" id="KW-1185">Reference proteome</keyword>
<dbReference type="Pfam" id="PF00486">
    <property type="entry name" value="Trans_reg_C"/>
    <property type="match status" value="1"/>
</dbReference>
<keyword evidence="1 6" id="KW-0597">Phosphoprotein</keyword>
<dbReference type="InterPro" id="IPR036388">
    <property type="entry name" value="WH-like_DNA-bd_sf"/>
</dbReference>
<evidence type="ECO:0000313" key="11">
    <source>
        <dbReference type="EMBL" id="GAA1393525.1"/>
    </source>
</evidence>
<evidence type="ECO:0000256" key="5">
    <source>
        <dbReference type="ARBA" id="ARBA00023163"/>
    </source>
</evidence>
<dbReference type="Gene3D" id="1.10.10.10">
    <property type="entry name" value="Winged helix-like DNA-binding domain superfamily/Winged helix DNA-binding domain"/>
    <property type="match status" value="1"/>
</dbReference>
<reference evidence="12" key="1">
    <citation type="journal article" date="2019" name="Int. J. Syst. Evol. Microbiol.">
        <title>The Global Catalogue of Microorganisms (GCM) 10K type strain sequencing project: providing services to taxonomists for standard genome sequencing and annotation.</title>
        <authorList>
            <consortium name="The Broad Institute Genomics Platform"/>
            <consortium name="The Broad Institute Genome Sequencing Center for Infectious Disease"/>
            <person name="Wu L."/>
            <person name="Ma J."/>
        </authorList>
    </citation>
    <scope>NUCLEOTIDE SEQUENCE [LARGE SCALE GENOMIC DNA]</scope>
    <source>
        <strain evidence="12">JCM 11896</strain>
    </source>
</reference>
<evidence type="ECO:0000256" key="4">
    <source>
        <dbReference type="ARBA" id="ARBA00023125"/>
    </source>
</evidence>
<dbReference type="PANTHER" id="PTHR48111">
    <property type="entry name" value="REGULATOR OF RPOS"/>
    <property type="match status" value="1"/>
</dbReference>
<dbReference type="PROSITE" id="PS50110">
    <property type="entry name" value="RESPONSE_REGULATORY"/>
    <property type="match status" value="1"/>
</dbReference>
<dbReference type="InterPro" id="IPR011006">
    <property type="entry name" value="CheY-like_superfamily"/>
</dbReference>
<evidence type="ECO:0000256" key="3">
    <source>
        <dbReference type="ARBA" id="ARBA00023015"/>
    </source>
</evidence>
<evidence type="ECO:0000256" key="7">
    <source>
        <dbReference type="PROSITE-ProRule" id="PRU01091"/>
    </source>
</evidence>
<evidence type="ECO:0000256" key="1">
    <source>
        <dbReference type="ARBA" id="ARBA00022553"/>
    </source>
</evidence>
<name>A0ABP4ILQ5_9PSEU</name>
<feature type="modified residue" description="4-aspartylphosphate" evidence="6">
    <location>
        <position position="65"/>
    </location>
</feature>
<dbReference type="RefSeq" id="WP_344024740.1">
    <property type="nucleotide sequence ID" value="NZ_BAAAJK010000024.1"/>
</dbReference>
<dbReference type="Gene3D" id="6.10.250.690">
    <property type="match status" value="1"/>
</dbReference>
<keyword evidence="3" id="KW-0805">Transcription regulation</keyword>
<feature type="domain" description="Response regulatory" evidence="9">
    <location>
        <begin position="16"/>
        <end position="129"/>
    </location>
</feature>
<evidence type="ECO:0000313" key="12">
    <source>
        <dbReference type="Proteomes" id="UP001501414"/>
    </source>
</evidence>
<dbReference type="PANTHER" id="PTHR48111:SF21">
    <property type="entry name" value="DNA-BINDING DUAL MASTER TRANSCRIPTIONAL REGULATOR RPAA"/>
    <property type="match status" value="1"/>
</dbReference>
<evidence type="ECO:0000259" key="9">
    <source>
        <dbReference type="PROSITE" id="PS50110"/>
    </source>
</evidence>
<comment type="caution">
    <text evidence="11">The sequence shown here is derived from an EMBL/GenBank/DDBJ whole genome shotgun (WGS) entry which is preliminary data.</text>
</comment>
<dbReference type="CDD" id="cd17574">
    <property type="entry name" value="REC_OmpR"/>
    <property type="match status" value="1"/>
</dbReference>
<dbReference type="EMBL" id="BAAAJK010000024">
    <property type="protein sequence ID" value="GAA1393525.1"/>
    <property type="molecule type" value="Genomic_DNA"/>
</dbReference>
<accession>A0ABP4ILQ5</accession>
<evidence type="ECO:0000256" key="2">
    <source>
        <dbReference type="ARBA" id="ARBA00023012"/>
    </source>
</evidence>
<sequence>MVELEVAQGGVGSRTRVLIVDDDVRIGQALGLALDDEGFDVDAVHTGEEALARAGAPDIDLVLLDLMLPGIDGLTVCRRLRDAGDLPIIMVTARSDSADVIAGLEAGADDYVTKPLVAGELAARIRALLRRRRPAPATPRRLLLGDVELRPDEGVVLRAGDPVHLTRTEFRLLAELAAAAGRIVTRDELLSRVWGYEYHGDTRLLDVHVRRLRRKVEADPDRPTVVLTVRGAGYKAGRVERRPEPAVPDSEPVPGWRG</sequence>
<dbReference type="SUPFAM" id="SSF52172">
    <property type="entry name" value="CheY-like"/>
    <property type="match status" value="1"/>
</dbReference>
<protein>
    <submittedName>
        <fullName evidence="11">Response regulator transcription factor</fullName>
    </submittedName>
</protein>
<dbReference type="SMART" id="SM00448">
    <property type="entry name" value="REC"/>
    <property type="match status" value="1"/>
</dbReference>
<dbReference type="Pfam" id="PF00072">
    <property type="entry name" value="Response_reg"/>
    <property type="match status" value="1"/>
</dbReference>
<evidence type="ECO:0000256" key="6">
    <source>
        <dbReference type="PROSITE-ProRule" id="PRU00169"/>
    </source>
</evidence>
<keyword evidence="5" id="KW-0804">Transcription</keyword>
<organism evidence="11 12">
    <name type="scientific">Pseudonocardia kongjuensis</name>
    <dbReference type="NCBI Taxonomy" id="102227"/>
    <lineage>
        <taxon>Bacteria</taxon>
        <taxon>Bacillati</taxon>
        <taxon>Actinomycetota</taxon>
        <taxon>Actinomycetes</taxon>
        <taxon>Pseudonocardiales</taxon>
        <taxon>Pseudonocardiaceae</taxon>
        <taxon>Pseudonocardia</taxon>
    </lineage>
</organism>
<dbReference type="PROSITE" id="PS51755">
    <property type="entry name" value="OMPR_PHOB"/>
    <property type="match status" value="1"/>
</dbReference>
<evidence type="ECO:0000259" key="10">
    <source>
        <dbReference type="PROSITE" id="PS51755"/>
    </source>
</evidence>
<gene>
    <name evidence="11" type="ORF">GCM10009613_40110</name>
</gene>
<proteinExistence type="predicted"/>
<feature type="domain" description="OmpR/PhoB-type" evidence="10">
    <location>
        <begin position="139"/>
        <end position="238"/>
    </location>
</feature>
<feature type="DNA-binding region" description="OmpR/PhoB-type" evidence="7">
    <location>
        <begin position="139"/>
        <end position="238"/>
    </location>
</feature>
<dbReference type="SMART" id="SM00862">
    <property type="entry name" value="Trans_reg_C"/>
    <property type="match status" value="1"/>
</dbReference>